<reference evidence="5 6" key="1">
    <citation type="submission" date="2021-12" db="EMBL/GenBank/DDBJ databases">
        <title>Sinirhodobacter sp. WL0062 is a bacterium isolated from seawater.</title>
        <authorList>
            <person name="Wang L."/>
            <person name="He W."/>
            <person name="Zhang D.-F."/>
        </authorList>
    </citation>
    <scope>NUCLEOTIDE SEQUENCE [LARGE SCALE GENOMIC DNA]</scope>
    <source>
        <strain evidence="5 6">WL0062</strain>
    </source>
</reference>
<sequence length="258" mass="29664">MQSVSLLDRWNDGVADLLIHRDRSDIVDRFLAHLSNCVDFDQWYAALFHRHEPAERIGFRGIKQGKDDYEDGLYLLDPFYQQYRRSPEQSVHRLGDLARPGDAARSAYFERYLRKWDTRDEVGYLVPIGGGRCVHLSVSRSHDLPPFERHEVQFLASLVSVVSSVFALYERTDIDEPQVPAIDRVIGRKLAGFGTKVLTEREGEIVFLLLKGYTATEIAGLLEISHGTAKNHIKSIYRKLNVRSQVELLVKFIDDLYE</sequence>
<dbReference type="RefSeq" id="WP_233675264.1">
    <property type="nucleotide sequence ID" value="NZ_JAJUOS010000001.1"/>
</dbReference>
<evidence type="ECO:0000256" key="2">
    <source>
        <dbReference type="ARBA" id="ARBA00023125"/>
    </source>
</evidence>
<evidence type="ECO:0000256" key="1">
    <source>
        <dbReference type="ARBA" id="ARBA00023015"/>
    </source>
</evidence>
<proteinExistence type="predicted"/>
<evidence type="ECO:0000259" key="4">
    <source>
        <dbReference type="PROSITE" id="PS50043"/>
    </source>
</evidence>
<protein>
    <submittedName>
        <fullName evidence="5">Helix-turn-helix transcriptional regulator</fullName>
    </submittedName>
</protein>
<dbReference type="CDD" id="cd06170">
    <property type="entry name" value="LuxR_C_like"/>
    <property type="match status" value="1"/>
</dbReference>
<dbReference type="Pfam" id="PF00196">
    <property type="entry name" value="GerE"/>
    <property type="match status" value="1"/>
</dbReference>
<organism evidence="5 6">
    <name type="scientific">Rhodobacter flavimaris</name>
    <dbReference type="NCBI Taxonomy" id="2907145"/>
    <lineage>
        <taxon>Bacteria</taxon>
        <taxon>Pseudomonadati</taxon>
        <taxon>Pseudomonadota</taxon>
        <taxon>Alphaproteobacteria</taxon>
        <taxon>Rhodobacterales</taxon>
        <taxon>Rhodobacter group</taxon>
        <taxon>Rhodobacter</taxon>
    </lineage>
</organism>
<dbReference type="InterPro" id="IPR036388">
    <property type="entry name" value="WH-like_DNA-bd_sf"/>
</dbReference>
<evidence type="ECO:0000313" key="5">
    <source>
        <dbReference type="EMBL" id="MCE5972257.1"/>
    </source>
</evidence>
<dbReference type="SMART" id="SM00421">
    <property type="entry name" value="HTH_LUXR"/>
    <property type="match status" value="1"/>
</dbReference>
<keyword evidence="3" id="KW-0804">Transcription</keyword>
<dbReference type="Gene3D" id="1.10.10.10">
    <property type="entry name" value="Winged helix-like DNA-binding domain superfamily/Winged helix DNA-binding domain"/>
    <property type="match status" value="1"/>
</dbReference>
<dbReference type="SUPFAM" id="SSF46894">
    <property type="entry name" value="C-terminal effector domain of the bipartite response regulators"/>
    <property type="match status" value="1"/>
</dbReference>
<dbReference type="PROSITE" id="PS50043">
    <property type="entry name" value="HTH_LUXR_2"/>
    <property type="match status" value="1"/>
</dbReference>
<gene>
    <name evidence="5" type="ORF">LZA78_01960</name>
</gene>
<keyword evidence="2" id="KW-0238">DNA-binding</keyword>
<dbReference type="PANTHER" id="PTHR44688">
    <property type="entry name" value="DNA-BINDING TRANSCRIPTIONAL ACTIVATOR DEVR_DOSR"/>
    <property type="match status" value="1"/>
</dbReference>
<feature type="domain" description="HTH luxR-type" evidence="4">
    <location>
        <begin position="191"/>
        <end position="256"/>
    </location>
</feature>
<dbReference type="Proteomes" id="UP001521181">
    <property type="component" value="Unassembled WGS sequence"/>
</dbReference>
<dbReference type="InterPro" id="IPR016032">
    <property type="entry name" value="Sig_transdc_resp-reg_C-effctor"/>
</dbReference>
<dbReference type="PRINTS" id="PR00038">
    <property type="entry name" value="HTHLUXR"/>
</dbReference>
<evidence type="ECO:0000313" key="6">
    <source>
        <dbReference type="Proteomes" id="UP001521181"/>
    </source>
</evidence>
<accession>A0ABS8YUT5</accession>
<name>A0ABS8YUT5_9RHOB</name>
<dbReference type="PANTHER" id="PTHR44688:SF16">
    <property type="entry name" value="DNA-BINDING TRANSCRIPTIONAL ACTIVATOR DEVR_DOSR"/>
    <property type="match status" value="1"/>
</dbReference>
<comment type="caution">
    <text evidence="5">The sequence shown here is derived from an EMBL/GenBank/DDBJ whole genome shotgun (WGS) entry which is preliminary data.</text>
</comment>
<keyword evidence="1" id="KW-0805">Transcription regulation</keyword>
<dbReference type="EMBL" id="JAJUOS010000001">
    <property type="protein sequence ID" value="MCE5972257.1"/>
    <property type="molecule type" value="Genomic_DNA"/>
</dbReference>
<evidence type="ECO:0000256" key="3">
    <source>
        <dbReference type="ARBA" id="ARBA00023163"/>
    </source>
</evidence>
<dbReference type="InterPro" id="IPR000792">
    <property type="entry name" value="Tscrpt_reg_LuxR_C"/>
</dbReference>
<keyword evidence="6" id="KW-1185">Reference proteome</keyword>